<gene>
    <name evidence="1" type="ORF">BJ138DRAFT_1131540</name>
</gene>
<sequence>MFASRIFALVAFAIAVAAVDCGANTAYCCEKAEGPYPKGYVGTGCAVASGKCPSKQPISICCQRLESGTAYYCGGPNKAE</sequence>
<reference evidence="1" key="1">
    <citation type="journal article" date="2021" name="New Phytol.">
        <title>Evolutionary innovations through gain and loss of genes in the ectomycorrhizal Boletales.</title>
        <authorList>
            <person name="Wu G."/>
            <person name="Miyauchi S."/>
            <person name="Morin E."/>
            <person name="Kuo A."/>
            <person name="Drula E."/>
            <person name="Varga T."/>
            <person name="Kohler A."/>
            <person name="Feng B."/>
            <person name="Cao Y."/>
            <person name="Lipzen A."/>
            <person name="Daum C."/>
            <person name="Hundley H."/>
            <person name="Pangilinan J."/>
            <person name="Johnson J."/>
            <person name="Barry K."/>
            <person name="LaButti K."/>
            <person name="Ng V."/>
            <person name="Ahrendt S."/>
            <person name="Min B."/>
            <person name="Choi I.G."/>
            <person name="Park H."/>
            <person name="Plett J.M."/>
            <person name="Magnuson J."/>
            <person name="Spatafora J.W."/>
            <person name="Nagy L.G."/>
            <person name="Henrissat B."/>
            <person name="Grigoriev I.V."/>
            <person name="Yang Z.L."/>
            <person name="Xu J."/>
            <person name="Martin F.M."/>
        </authorList>
    </citation>
    <scope>NUCLEOTIDE SEQUENCE</scope>
    <source>
        <strain evidence="1">ATCC 28755</strain>
    </source>
</reference>
<evidence type="ECO:0000313" key="2">
    <source>
        <dbReference type="Proteomes" id="UP000790377"/>
    </source>
</evidence>
<proteinExistence type="predicted"/>
<comment type="caution">
    <text evidence="1">The sequence shown here is derived from an EMBL/GenBank/DDBJ whole genome shotgun (WGS) entry which is preliminary data.</text>
</comment>
<evidence type="ECO:0000313" key="1">
    <source>
        <dbReference type="EMBL" id="KAH7902979.1"/>
    </source>
</evidence>
<dbReference type="EMBL" id="MU269339">
    <property type="protein sequence ID" value="KAH7902979.1"/>
    <property type="molecule type" value="Genomic_DNA"/>
</dbReference>
<name>A0ACB7ZP84_9AGAM</name>
<accession>A0ACB7ZP84</accession>
<dbReference type="Proteomes" id="UP000790377">
    <property type="component" value="Unassembled WGS sequence"/>
</dbReference>
<organism evidence="1 2">
    <name type="scientific">Hygrophoropsis aurantiaca</name>
    <dbReference type="NCBI Taxonomy" id="72124"/>
    <lineage>
        <taxon>Eukaryota</taxon>
        <taxon>Fungi</taxon>
        <taxon>Dikarya</taxon>
        <taxon>Basidiomycota</taxon>
        <taxon>Agaricomycotina</taxon>
        <taxon>Agaricomycetes</taxon>
        <taxon>Agaricomycetidae</taxon>
        <taxon>Boletales</taxon>
        <taxon>Coniophorineae</taxon>
        <taxon>Hygrophoropsidaceae</taxon>
        <taxon>Hygrophoropsis</taxon>
    </lineage>
</organism>
<protein>
    <submittedName>
        <fullName evidence="1">Uncharacterized protein</fullName>
    </submittedName>
</protein>
<keyword evidence="2" id="KW-1185">Reference proteome</keyword>